<dbReference type="InterPro" id="IPR009057">
    <property type="entry name" value="Homeodomain-like_sf"/>
</dbReference>
<keyword evidence="3" id="KW-0804">Transcription</keyword>
<dbReference type="Pfam" id="PF12833">
    <property type="entry name" value="HTH_18"/>
    <property type="match status" value="1"/>
</dbReference>
<dbReference type="InterPro" id="IPR050204">
    <property type="entry name" value="AraC_XylS_family_regulators"/>
</dbReference>
<feature type="domain" description="HTH araC/xylS-type" evidence="4">
    <location>
        <begin position="212"/>
        <end position="310"/>
    </location>
</feature>
<evidence type="ECO:0000259" key="4">
    <source>
        <dbReference type="PROSITE" id="PS01124"/>
    </source>
</evidence>
<reference evidence="5 6" key="1">
    <citation type="submission" date="2023-08" db="EMBL/GenBank/DDBJ databases">
        <title>Implementing the SeqCode for naming new Mesorhizobium species isolated from Vachellia karroo root nodules.</title>
        <authorList>
            <person name="Van Lill M."/>
        </authorList>
    </citation>
    <scope>NUCLEOTIDE SEQUENCE [LARGE SCALE GENOMIC DNA]</scope>
    <source>
        <strain evidence="5 6">VK24D</strain>
    </source>
</reference>
<dbReference type="InterPro" id="IPR018060">
    <property type="entry name" value="HTH_AraC"/>
</dbReference>
<evidence type="ECO:0000256" key="1">
    <source>
        <dbReference type="ARBA" id="ARBA00023015"/>
    </source>
</evidence>
<evidence type="ECO:0000313" key="6">
    <source>
        <dbReference type="Proteomes" id="UP001287059"/>
    </source>
</evidence>
<comment type="caution">
    <text evidence="5">The sequence shown here is derived from an EMBL/GenBank/DDBJ whole genome shotgun (WGS) entry which is preliminary data.</text>
</comment>
<protein>
    <submittedName>
        <fullName evidence="5">Helix-turn-helix domain-containing protein</fullName>
    </submittedName>
</protein>
<evidence type="ECO:0000313" key="5">
    <source>
        <dbReference type="EMBL" id="MDX8479306.1"/>
    </source>
</evidence>
<gene>
    <name evidence="5" type="ORF">RFN28_12570</name>
</gene>
<proteinExistence type="predicted"/>
<name>A0ABU4XX74_9HYPH</name>
<evidence type="ECO:0000256" key="2">
    <source>
        <dbReference type="ARBA" id="ARBA00023125"/>
    </source>
</evidence>
<accession>A0ABU4XX74</accession>
<keyword evidence="6" id="KW-1185">Reference proteome</keyword>
<organism evidence="5 6">
    <name type="scientific">Mesorhizobium album</name>
    <dbReference type="NCBI Taxonomy" id="3072314"/>
    <lineage>
        <taxon>Bacteria</taxon>
        <taxon>Pseudomonadati</taxon>
        <taxon>Pseudomonadota</taxon>
        <taxon>Alphaproteobacteria</taxon>
        <taxon>Hyphomicrobiales</taxon>
        <taxon>Phyllobacteriaceae</taxon>
        <taxon>Mesorhizobium</taxon>
    </lineage>
</organism>
<dbReference type="PANTHER" id="PTHR46796">
    <property type="entry name" value="HTH-TYPE TRANSCRIPTIONAL ACTIVATOR RHAS-RELATED"/>
    <property type="match status" value="1"/>
</dbReference>
<evidence type="ECO:0000256" key="3">
    <source>
        <dbReference type="ARBA" id="ARBA00023163"/>
    </source>
</evidence>
<keyword evidence="1" id="KW-0805">Transcription regulation</keyword>
<dbReference type="Gene3D" id="1.10.10.60">
    <property type="entry name" value="Homeodomain-like"/>
    <property type="match status" value="1"/>
</dbReference>
<sequence length="332" mass="37359">MEKLWTNWEKLLQSVLQAQAISTPQEQGPCSVAMPPAYRRIDESRAARMSGKMRAFQFLPIDVLAPYVDRIWGWESVGGERVDLPVLLPGTGAELYFHYRTPFRRSVGGGTPETCSVSHLFYIRRRPLELLPSDDVGFVAVRFRAGMIHRFVDMPGRDMMDRALSAEDLWGATGQELAWRVAGAEAPSTRLQLIQRFLAQRLSSAAPDIVFEHAMGMLYGDPANLAIDRLTACVGLGRRQLERRFASIAGQTPVEIRSLGRFQKTVRALMLDDSARATDAALAYGYYDQAHFIRHFRELVAESPQRYLKEARARTHFYNTSRCAGAMMTAPS</sequence>
<dbReference type="EMBL" id="JAVIIW010000012">
    <property type="protein sequence ID" value="MDX8479306.1"/>
    <property type="molecule type" value="Genomic_DNA"/>
</dbReference>
<dbReference type="Proteomes" id="UP001287059">
    <property type="component" value="Unassembled WGS sequence"/>
</dbReference>
<dbReference type="SMART" id="SM00342">
    <property type="entry name" value="HTH_ARAC"/>
    <property type="match status" value="1"/>
</dbReference>
<dbReference type="RefSeq" id="WP_320287655.1">
    <property type="nucleotide sequence ID" value="NZ_JAVIIW010000012.1"/>
</dbReference>
<dbReference type="PROSITE" id="PS01124">
    <property type="entry name" value="HTH_ARAC_FAMILY_2"/>
    <property type="match status" value="1"/>
</dbReference>
<keyword evidence="2" id="KW-0238">DNA-binding</keyword>
<dbReference type="SUPFAM" id="SSF46689">
    <property type="entry name" value="Homeodomain-like"/>
    <property type="match status" value="1"/>
</dbReference>